<dbReference type="SMART" id="SM00347">
    <property type="entry name" value="HTH_MARR"/>
    <property type="match status" value="1"/>
</dbReference>
<dbReference type="PROSITE" id="PS01117">
    <property type="entry name" value="HTH_MARR_1"/>
    <property type="match status" value="1"/>
</dbReference>
<reference evidence="5" key="1">
    <citation type="submission" date="2021-01" db="EMBL/GenBank/DDBJ databases">
        <title>Whole genome shotgun sequence of Rugosimonospora africana NBRC 104875.</title>
        <authorList>
            <person name="Komaki H."/>
            <person name="Tamura T."/>
        </authorList>
    </citation>
    <scope>NUCLEOTIDE SEQUENCE</scope>
    <source>
        <strain evidence="5">NBRC 104875</strain>
    </source>
</reference>
<dbReference type="PANTHER" id="PTHR39515">
    <property type="entry name" value="CONSERVED PROTEIN"/>
    <property type="match status" value="1"/>
</dbReference>
<protein>
    <submittedName>
        <fullName evidence="5">MarR family transcriptional regulator</fullName>
    </submittedName>
</protein>
<dbReference type="RefSeq" id="WP_203915632.1">
    <property type="nucleotide sequence ID" value="NZ_BONZ01000001.1"/>
</dbReference>
<evidence type="ECO:0000313" key="6">
    <source>
        <dbReference type="Proteomes" id="UP000642748"/>
    </source>
</evidence>
<sequence>MASTVDLELLDTARQLRIAVISLARRLRAERQETGVSPLGISVLIRVRREPRLTPKALARAENVAPQTLTRVLASLEHQGLLSRRPDPSDGRQSLLELTTAGRKLLRRDSARREAWLAGAMQEALAPSERQMLRVVAPLLEILAEYKPADDR</sequence>
<dbReference type="SUPFAM" id="SSF46785">
    <property type="entry name" value="Winged helix' DNA-binding domain"/>
    <property type="match status" value="1"/>
</dbReference>
<feature type="domain" description="HTH marR-type" evidence="4">
    <location>
        <begin position="2"/>
        <end position="148"/>
    </location>
</feature>
<accession>A0A8J3VM37</accession>
<proteinExistence type="predicted"/>
<evidence type="ECO:0000256" key="1">
    <source>
        <dbReference type="ARBA" id="ARBA00023015"/>
    </source>
</evidence>
<dbReference type="EMBL" id="BONZ01000001">
    <property type="protein sequence ID" value="GIH11904.1"/>
    <property type="molecule type" value="Genomic_DNA"/>
</dbReference>
<dbReference type="Pfam" id="PF01047">
    <property type="entry name" value="MarR"/>
    <property type="match status" value="1"/>
</dbReference>
<keyword evidence="3" id="KW-0804">Transcription</keyword>
<dbReference type="PRINTS" id="PR00598">
    <property type="entry name" value="HTHMARR"/>
</dbReference>
<dbReference type="InterPro" id="IPR036390">
    <property type="entry name" value="WH_DNA-bd_sf"/>
</dbReference>
<comment type="caution">
    <text evidence="5">The sequence shown here is derived from an EMBL/GenBank/DDBJ whole genome shotgun (WGS) entry which is preliminary data.</text>
</comment>
<dbReference type="PROSITE" id="PS50995">
    <property type="entry name" value="HTH_MARR_2"/>
    <property type="match status" value="1"/>
</dbReference>
<keyword evidence="2" id="KW-0238">DNA-binding</keyword>
<dbReference type="Gene3D" id="1.10.10.10">
    <property type="entry name" value="Winged helix-like DNA-binding domain superfamily/Winged helix DNA-binding domain"/>
    <property type="match status" value="1"/>
</dbReference>
<dbReference type="InterPro" id="IPR052526">
    <property type="entry name" value="HTH-type_Bedaq_tolerance"/>
</dbReference>
<dbReference type="InterPro" id="IPR000835">
    <property type="entry name" value="HTH_MarR-typ"/>
</dbReference>
<gene>
    <name evidence="5" type="ORF">Raf01_00760</name>
</gene>
<dbReference type="AlphaFoldDB" id="A0A8J3VM37"/>
<evidence type="ECO:0000256" key="3">
    <source>
        <dbReference type="ARBA" id="ARBA00023163"/>
    </source>
</evidence>
<dbReference type="GO" id="GO:0003677">
    <property type="term" value="F:DNA binding"/>
    <property type="evidence" value="ECO:0007669"/>
    <property type="project" value="UniProtKB-KW"/>
</dbReference>
<keyword evidence="6" id="KW-1185">Reference proteome</keyword>
<dbReference type="Gene3D" id="1.10.287.100">
    <property type="match status" value="1"/>
</dbReference>
<keyword evidence="1" id="KW-0805">Transcription regulation</keyword>
<name>A0A8J3VM37_9ACTN</name>
<evidence type="ECO:0000256" key="2">
    <source>
        <dbReference type="ARBA" id="ARBA00023125"/>
    </source>
</evidence>
<evidence type="ECO:0000259" key="4">
    <source>
        <dbReference type="PROSITE" id="PS50995"/>
    </source>
</evidence>
<dbReference type="GO" id="GO:0003700">
    <property type="term" value="F:DNA-binding transcription factor activity"/>
    <property type="evidence" value="ECO:0007669"/>
    <property type="project" value="InterPro"/>
</dbReference>
<dbReference type="InterPro" id="IPR036388">
    <property type="entry name" value="WH-like_DNA-bd_sf"/>
</dbReference>
<evidence type="ECO:0000313" key="5">
    <source>
        <dbReference type="EMBL" id="GIH11904.1"/>
    </source>
</evidence>
<dbReference type="InterPro" id="IPR023187">
    <property type="entry name" value="Tscrpt_reg_MarR-type_CS"/>
</dbReference>
<dbReference type="Proteomes" id="UP000642748">
    <property type="component" value="Unassembled WGS sequence"/>
</dbReference>
<dbReference type="PANTHER" id="PTHR39515:SF2">
    <property type="entry name" value="HTH-TYPE TRANSCRIPTIONAL REGULATOR RV0880"/>
    <property type="match status" value="1"/>
</dbReference>
<organism evidence="5 6">
    <name type="scientific">Rugosimonospora africana</name>
    <dbReference type="NCBI Taxonomy" id="556532"/>
    <lineage>
        <taxon>Bacteria</taxon>
        <taxon>Bacillati</taxon>
        <taxon>Actinomycetota</taxon>
        <taxon>Actinomycetes</taxon>
        <taxon>Micromonosporales</taxon>
        <taxon>Micromonosporaceae</taxon>
        <taxon>Rugosimonospora</taxon>
    </lineage>
</organism>